<name>A0A2P2PN46_RHIMU</name>
<dbReference type="AlphaFoldDB" id="A0A2P2PN46"/>
<protein>
    <submittedName>
        <fullName evidence="1">Uncharacterized protein</fullName>
    </submittedName>
</protein>
<proteinExistence type="predicted"/>
<accession>A0A2P2PN46</accession>
<evidence type="ECO:0000313" key="1">
    <source>
        <dbReference type="EMBL" id="MBX56156.1"/>
    </source>
</evidence>
<organism evidence="1">
    <name type="scientific">Rhizophora mucronata</name>
    <name type="common">Asiatic mangrove</name>
    <dbReference type="NCBI Taxonomy" id="61149"/>
    <lineage>
        <taxon>Eukaryota</taxon>
        <taxon>Viridiplantae</taxon>
        <taxon>Streptophyta</taxon>
        <taxon>Embryophyta</taxon>
        <taxon>Tracheophyta</taxon>
        <taxon>Spermatophyta</taxon>
        <taxon>Magnoliopsida</taxon>
        <taxon>eudicotyledons</taxon>
        <taxon>Gunneridae</taxon>
        <taxon>Pentapetalae</taxon>
        <taxon>rosids</taxon>
        <taxon>fabids</taxon>
        <taxon>Malpighiales</taxon>
        <taxon>Rhizophoraceae</taxon>
        <taxon>Rhizophora</taxon>
    </lineage>
</organism>
<sequence length="71" mass="8467">MSLLTSNHCSKQLQILWPYLMNCKSYSFGNFVDLERNVKIVQTINEQSWVDLYRASNALLYMHKLYNSYLQ</sequence>
<reference evidence="1" key="1">
    <citation type="submission" date="2018-02" db="EMBL/GenBank/DDBJ databases">
        <title>Rhizophora mucronata_Transcriptome.</title>
        <authorList>
            <person name="Meera S.P."/>
            <person name="Sreeshan A."/>
            <person name="Augustine A."/>
        </authorList>
    </citation>
    <scope>NUCLEOTIDE SEQUENCE</scope>
    <source>
        <tissue evidence="1">Leaf</tissue>
    </source>
</reference>
<dbReference type="EMBL" id="GGEC01075672">
    <property type="protein sequence ID" value="MBX56156.1"/>
    <property type="molecule type" value="Transcribed_RNA"/>
</dbReference>